<reference evidence="7 8" key="1">
    <citation type="submission" date="2020-04" db="EMBL/GenBank/DDBJ databases">
        <title>Draft Genome Sequence of Streptomyces morookaense DSM 40503, an 8-azaguanine-producing strain.</title>
        <authorList>
            <person name="Qi J."/>
            <person name="Gao J.-M."/>
        </authorList>
    </citation>
    <scope>NUCLEOTIDE SEQUENCE [LARGE SCALE GENOMIC DNA]</scope>
    <source>
        <strain evidence="7 8">DSM 40503</strain>
    </source>
</reference>
<protein>
    <submittedName>
        <fullName evidence="7">3-oxoacyl-ACP synthase</fullName>
    </submittedName>
</protein>
<dbReference type="Proteomes" id="UP000587462">
    <property type="component" value="Unassembled WGS sequence"/>
</dbReference>
<dbReference type="GO" id="GO:0044550">
    <property type="term" value="P:secondary metabolite biosynthetic process"/>
    <property type="evidence" value="ECO:0007669"/>
    <property type="project" value="TreeGrafter"/>
</dbReference>
<comment type="caution">
    <text evidence="7">The sequence shown here is derived from an EMBL/GenBank/DDBJ whole genome shotgun (WGS) entry which is preliminary data.</text>
</comment>
<dbReference type="InterPro" id="IPR013747">
    <property type="entry name" value="ACP_syn_III_C"/>
</dbReference>
<dbReference type="EMBL" id="JABBXF010000058">
    <property type="protein sequence ID" value="NVK80546.1"/>
    <property type="molecule type" value="Genomic_DNA"/>
</dbReference>
<feature type="domain" description="Beta-ketoacyl-[acyl-carrier-protein] synthase III N-terminal" evidence="6">
    <location>
        <begin position="116"/>
        <end position="190"/>
    </location>
</feature>
<evidence type="ECO:0000256" key="4">
    <source>
        <dbReference type="SAM" id="Phobius"/>
    </source>
</evidence>
<keyword evidence="4" id="KW-0472">Membrane</keyword>
<evidence type="ECO:0000256" key="3">
    <source>
        <dbReference type="ARBA" id="ARBA00023315"/>
    </source>
</evidence>
<keyword evidence="4" id="KW-0812">Transmembrane</keyword>
<sequence length="342" mass="36158">MPSSCRARLLSNAVHLPPQYRTMEQIRAGMIAAGSPFVPPPGALENLTGVRGVYVKAGDVQASDLAVAAAAEALDMAGTSIHEVDLLLFASTSQDLVEPATAHIVAAKLGALCPVFDVKNACNSVLNAVETAAAFIETGRHRTVLIACGETTTLTTRWHAPDQETFMRHLPGYTVSDAGAALLLTAGPAGPDDPGVLYAMFAADSSAWEACTVKSGGSMYPRSLSDDHYCLRLNENQLSRTGHEMARLVLTHASQEMAMVRESAFVAVHQISMPQFREACALLGLPESRFLATVDRYGNAASASLPLQLALAQRSDRVMPGDVVALIGLASGFSMGLVLIRL</sequence>
<evidence type="ECO:0000313" key="7">
    <source>
        <dbReference type="EMBL" id="NVK80546.1"/>
    </source>
</evidence>
<evidence type="ECO:0000256" key="1">
    <source>
        <dbReference type="ARBA" id="ARBA00022490"/>
    </source>
</evidence>
<keyword evidence="2" id="KW-0808">Transferase</keyword>
<organism evidence="7 8">
    <name type="scientific">Streptomyces morookaense</name>
    <name type="common">Streptoverticillium morookaense</name>
    <dbReference type="NCBI Taxonomy" id="1970"/>
    <lineage>
        <taxon>Bacteria</taxon>
        <taxon>Bacillati</taxon>
        <taxon>Actinomycetota</taxon>
        <taxon>Actinomycetes</taxon>
        <taxon>Kitasatosporales</taxon>
        <taxon>Streptomycetaceae</taxon>
        <taxon>Streptomyces</taxon>
    </lineage>
</organism>
<name>A0A7Y7B8H9_STRMO</name>
<dbReference type="RefSeq" id="WP_171084542.1">
    <property type="nucleotide sequence ID" value="NZ_BNBU01000017.1"/>
</dbReference>
<keyword evidence="4" id="KW-1133">Transmembrane helix</keyword>
<dbReference type="Gene3D" id="3.40.47.10">
    <property type="match status" value="2"/>
</dbReference>
<keyword evidence="1" id="KW-0963">Cytoplasm</keyword>
<dbReference type="GO" id="GO:0004315">
    <property type="term" value="F:3-oxoacyl-[acyl-carrier-protein] synthase activity"/>
    <property type="evidence" value="ECO:0007669"/>
    <property type="project" value="InterPro"/>
</dbReference>
<dbReference type="Pfam" id="PF08541">
    <property type="entry name" value="ACP_syn_III_C"/>
    <property type="match status" value="1"/>
</dbReference>
<dbReference type="GO" id="GO:0006633">
    <property type="term" value="P:fatty acid biosynthetic process"/>
    <property type="evidence" value="ECO:0007669"/>
    <property type="project" value="InterPro"/>
</dbReference>
<evidence type="ECO:0000259" key="5">
    <source>
        <dbReference type="Pfam" id="PF08541"/>
    </source>
</evidence>
<dbReference type="AlphaFoldDB" id="A0A7Y7B8H9"/>
<evidence type="ECO:0000259" key="6">
    <source>
        <dbReference type="Pfam" id="PF08545"/>
    </source>
</evidence>
<dbReference type="InterPro" id="IPR016039">
    <property type="entry name" value="Thiolase-like"/>
</dbReference>
<dbReference type="PANTHER" id="PTHR34069">
    <property type="entry name" value="3-OXOACYL-[ACYL-CARRIER-PROTEIN] SYNTHASE 3"/>
    <property type="match status" value="1"/>
</dbReference>
<keyword evidence="8" id="KW-1185">Reference proteome</keyword>
<accession>A0A7Y7B8H9</accession>
<dbReference type="Pfam" id="PF08545">
    <property type="entry name" value="ACP_syn_III"/>
    <property type="match status" value="1"/>
</dbReference>
<gene>
    <name evidence="7" type="ORF">HG542_23210</name>
</gene>
<dbReference type="SUPFAM" id="SSF53901">
    <property type="entry name" value="Thiolase-like"/>
    <property type="match status" value="1"/>
</dbReference>
<evidence type="ECO:0000256" key="2">
    <source>
        <dbReference type="ARBA" id="ARBA00022679"/>
    </source>
</evidence>
<dbReference type="InterPro" id="IPR013751">
    <property type="entry name" value="ACP_syn_III_N"/>
</dbReference>
<feature type="domain" description="Beta-ketoacyl-[acyl-carrier-protein] synthase III C-terminal" evidence="5">
    <location>
        <begin position="264"/>
        <end position="341"/>
    </location>
</feature>
<proteinExistence type="predicted"/>
<evidence type="ECO:0000313" key="8">
    <source>
        <dbReference type="Proteomes" id="UP000587462"/>
    </source>
</evidence>
<dbReference type="PANTHER" id="PTHR34069:SF3">
    <property type="entry name" value="ACYL-COA:ACYL-COA ALKYLTRANSFERASE"/>
    <property type="match status" value="1"/>
</dbReference>
<keyword evidence="3" id="KW-0012">Acyltransferase</keyword>
<feature type="transmembrane region" description="Helical" evidence="4">
    <location>
        <begin position="323"/>
        <end position="340"/>
    </location>
</feature>